<reference evidence="2 3" key="1">
    <citation type="submission" date="2024-10" db="EMBL/GenBank/DDBJ databases">
        <title>Updated reference genomes for cyclostephanoid diatoms.</title>
        <authorList>
            <person name="Roberts W.R."/>
            <person name="Alverson A.J."/>
        </authorList>
    </citation>
    <scope>NUCLEOTIDE SEQUENCE [LARGE SCALE GENOMIC DNA]</scope>
    <source>
        <strain evidence="2 3">AJA276-08</strain>
    </source>
</reference>
<evidence type="ECO:0000313" key="2">
    <source>
        <dbReference type="EMBL" id="KAL3797444.1"/>
    </source>
</evidence>
<evidence type="ECO:0000313" key="3">
    <source>
        <dbReference type="Proteomes" id="UP001530315"/>
    </source>
</evidence>
<sequence length="151" mass="16551">MDVVRHWDTGKDGLDAGAFRARHKTFYSRMKPASCNLGGGKVATTVLCRYNKAGNKSIMYLAVDQLFDALFQLHSLELSHRGRDATKTLADERYANVPDATIRAFLDTCPICAARRGHHVIRNGPDVVADPSKQGGGHHDQSSIMGLQDSI</sequence>
<dbReference type="Proteomes" id="UP001530315">
    <property type="component" value="Unassembled WGS sequence"/>
</dbReference>
<proteinExistence type="predicted"/>
<feature type="region of interest" description="Disordered" evidence="1">
    <location>
        <begin position="123"/>
        <end position="151"/>
    </location>
</feature>
<keyword evidence="3" id="KW-1185">Reference proteome</keyword>
<organism evidence="2 3">
    <name type="scientific">Stephanodiscus triporus</name>
    <dbReference type="NCBI Taxonomy" id="2934178"/>
    <lineage>
        <taxon>Eukaryota</taxon>
        <taxon>Sar</taxon>
        <taxon>Stramenopiles</taxon>
        <taxon>Ochrophyta</taxon>
        <taxon>Bacillariophyta</taxon>
        <taxon>Coscinodiscophyceae</taxon>
        <taxon>Thalassiosirophycidae</taxon>
        <taxon>Stephanodiscales</taxon>
        <taxon>Stephanodiscaceae</taxon>
        <taxon>Stephanodiscus</taxon>
    </lineage>
</organism>
<gene>
    <name evidence="2" type="ORF">ACHAW5_004463</name>
</gene>
<dbReference type="AlphaFoldDB" id="A0ABD3QC12"/>
<feature type="compositionally biased region" description="Polar residues" evidence="1">
    <location>
        <begin position="142"/>
        <end position="151"/>
    </location>
</feature>
<name>A0ABD3QC12_9STRA</name>
<accession>A0ABD3QC12</accession>
<comment type="caution">
    <text evidence="2">The sequence shown here is derived from an EMBL/GenBank/DDBJ whole genome shotgun (WGS) entry which is preliminary data.</text>
</comment>
<dbReference type="EMBL" id="JALLAZ020000348">
    <property type="protein sequence ID" value="KAL3797444.1"/>
    <property type="molecule type" value="Genomic_DNA"/>
</dbReference>
<evidence type="ECO:0000256" key="1">
    <source>
        <dbReference type="SAM" id="MobiDB-lite"/>
    </source>
</evidence>
<evidence type="ECO:0008006" key="4">
    <source>
        <dbReference type="Google" id="ProtNLM"/>
    </source>
</evidence>
<protein>
    <recommendedName>
        <fullName evidence="4">Integrase zinc-binding domain-containing protein</fullName>
    </recommendedName>
</protein>